<dbReference type="KEGG" id="dmm:dnm_011700"/>
<sequence>MVCGTYSGKIKGVADTHGHGNIRTEDAVFIFQRLSELRQLLKRPARFSKPRRSEPRGSA</sequence>
<name>A0A975BHJ8_9BACT</name>
<gene>
    <name evidence="1" type="ORF">dnm_011700</name>
</gene>
<dbReference type="EMBL" id="CP061800">
    <property type="protein sequence ID" value="QTA85165.1"/>
    <property type="molecule type" value="Genomic_DNA"/>
</dbReference>
<reference evidence="1" key="1">
    <citation type="journal article" date="2021" name="Microb. Physiol.">
        <title>Proteogenomic Insights into the Physiology of Marine, Sulfate-Reducing, Filamentous Desulfonema limicola and Desulfonema magnum.</title>
        <authorList>
            <person name="Schnaars V."/>
            <person name="Wohlbrand L."/>
            <person name="Scheve S."/>
            <person name="Hinrichs C."/>
            <person name="Reinhardt R."/>
            <person name="Rabus R."/>
        </authorList>
    </citation>
    <scope>NUCLEOTIDE SEQUENCE</scope>
    <source>
        <strain evidence="1">4be13</strain>
    </source>
</reference>
<proteinExistence type="predicted"/>
<dbReference type="AlphaFoldDB" id="A0A975BHJ8"/>
<evidence type="ECO:0000313" key="2">
    <source>
        <dbReference type="Proteomes" id="UP000663722"/>
    </source>
</evidence>
<organism evidence="1 2">
    <name type="scientific">Desulfonema magnum</name>
    <dbReference type="NCBI Taxonomy" id="45655"/>
    <lineage>
        <taxon>Bacteria</taxon>
        <taxon>Pseudomonadati</taxon>
        <taxon>Thermodesulfobacteriota</taxon>
        <taxon>Desulfobacteria</taxon>
        <taxon>Desulfobacterales</taxon>
        <taxon>Desulfococcaceae</taxon>
        <taxon>Desulfonema</taxon>
    </lineage>
</organism>
<protein>
    <submittedName>
        <fullName evidence="1">Uncharacterized protein</fullName>
    </submittedName>
</protein>
<dbReference type="Proteomes" id="UP000663722">
    <property type="component" value="Chromosome"/>
</dbReference>
<evidence type="ECO:0000313" key="1">
    <source>
        <dbReference type="EMBL" id="QTA85165.1"/>
    </source>
</evidence>
<accession>A0A975BHJ8</accession>
<keyword evidence="2" id="KW-1185">Reference proteome</keyword>